<accession>A0A4U5TWS3</accession>
<gene>
    <name evidence="2" type="ORF">D9C73_028333</name>
</gene>
<evidence type="ECO:0000313" key="3">
    <source>
        <dbReference type="Proteomes" id="UP000298787"/>
    </source>
</evidence>
<evidence type="ECO:0000313" key="2">
    <source>
        <dbReference type="EMBL" id="TKS65920.1"/>
    </source>
</evidence>
<feature type="compositionally biased region" description="Polar residues" evidence="1">
    <location>
        <begin position="160"/>
        <end position="171"/>
    </location>
</feature>
<dbReference type="Proteomes" id="UP000298787">
    <property type="component" value="Unassembled WGS sequence"/>
</dbReference>
<feature type="compositionally biased region" description="Acidic residues" evidence="1">
    <location>
        <begin position="120"/>
        <end position="130"/>
    </location>
</feature>
<feature type="compositionally biased region" description="Basic and acidic residues" evidence="1">
    <location>
        <begin position="194"/>
        <end position="204"/>
    </location>
</feature>
<dbReference type="AlphaFoldDB" id="A0A4U5TWS3"/>
<feature type="region of interest" description="Disordered" evidence="1">
    <location>
        <begin position="105"/>
        <end position="204"/>
    </location>
</feature>
<reference evidence="2 3" key="1">
    <citation type="submission" date="2019-01" db="EMBL/GenBank/DDBJ databases">
        <title>Genome Assembly of Collichthys lucidus.</title>
        <authorList>
            <person name="Cai M."/>
            <person name="Xiao S."/>
        </authorList>
    </citation>
    <scope>NUCLEOTIDE SEQUENCE [LARGE SCALE GENOMIC DNA]</scope>
    <source>
        <strain evidence="2">JT15FE1705JMU</strain>
        <tissue evidence="2">Muscle</tissue>
    </source>
</reference>
<name>A0A4U5TWS3_COLLU</name>
<evidence type="ECO:0000256" key="1">
    <source>
        <dbReference type="SAM" id="MobiDB-lite"/>
    </source>
</evidence>
<sequence>MSSQRFYQSYHDFPRFYQSRNHDFTEVLPEPSGRSTDVDHSEGMTPHHGLDDTEDAGTAVTDSIEEEERLQEERLEAARIAEEVARKAAEEAVRQLEAEHSAKIVIETLPESNEQLPNILEEENEDDPECAPDLCPPKEPDTPSSTAVEPASEKRDLESPVTQPRATSPSSPDHDPRRGESSSPALDNSGLLPRQREQQKEVEVEVEVEVKVEVEVEVEVELDRVDVLLDSCCHLVFDPRPVPDICSPIMSFLLRFPHAVECLESCRTLMHEHYLTPLKLSTPALPPELTQLKEELSQLPTQARHCCMSIIGRFRRLNSNSQHPEQP</sequence>
<proteinExistence type="predicted"/>
<organism evidence="2 3">
    <name type="scientific">Collichthys lucidus</name>
    <name type="common">Big head croaker</name>
    <name type="synonym">Sciaena lucida</name>
    <dbReference type="NCBI Taxonomy" id="240159"/>
    <lineage>
        <taxon>Eukaryota</taxon>
        <taxon>Metazoa</taxon>
        <taxon>Chordata</taxon>
        <taxon>Craniata</taxon>
        <taxon>Vertebrata</taxon>
        <taxon>Euteleostomi</taxon>
        <taxon>Actinopterygii</taxon>
        <taxon>Neopterygii</taxon>
        <taxon>Teleostei</taxon>
        <taxon>Neoteleostei</taxon>
        <taxon>Acanthomorphata</taxon>
        <taxon>Eupercaria</taxon>
        <taxon>Sciaenidae</taxon>
        <taxon>Collichthys</taxon>
    </lineage>
</organism>
<feature type="region of interest" description="Disordered" evidence="1">
    <location>
        <begin position="25"/>
        <end position="68"/>
    </location>
</feature>
<keyword evidence="3" id="KW-1185">Reference proteome</keyword>
<dbReference type="EMBL" id="ML241227">
    <property type="protein sequence ID" value="TKS65920.1"/>
    <property type="molecule type" value="Genomic_DNA"/>
</dbReference>
<protein>
    <submittedName>
        <fullName evidence="2">Uncharacterized protein</fullName>
    </submittedName>
</protein>